<dbReference type="GeneID" id="2911864"/>
<sequence length="716" mass="80542">MKFAKKLQQTLEEEDIPQEWRTAAIQYKALKKCITKVVNELEEYGLEKETLEMLLQYHQAQQDKDKLHEEKEETKEIQSSDPAIVYSFEGDLREFVPTITITLDKDKNIPMAAKLSSSTRKKLNRILHSDKSIQVVDRSKSVIKHVDSDEEELEDAADLEMELDNDEASLSDSSAKKGGERRRSAQNISNYLKTRKSSAQPIPVVKTNNDMETRPLMRVNSVGSIDSDRSTFSQSSLIWNGDMSDGIYESDDGFGRRPSYASSVFSQADSRQGSRSGSMYNFESVSSRPTSIKNYESSATVGDSRRPKDVPQFQERFTLAVPTYNGSNRILAASPTSPTTNTSGSSLHISPGTSPTATTKSPPAAVSPGTSPTHTIHQIQSMVEPTPTPAPKPRSQSFASTAPSVATTTPISPRLMYTEDGPKMVIQLQSDSEFFHMLMKELQDLDDLKSSLKKTFEAEVLDLAKEISTVASPGTKKSDMYRWRQIFQLYIEAGIFFSDHEAMAGPTNSVQAKERLQWFWDQLQKQSLVTGFKNKRSRKAFVDFWNLNSELVKNHVYQELNQTAITKILKKFDKQTALTSRQSFPPFIAAGPNGTASLAKTMMYVMSERLLSIVPQIDDYLCPICSSIAVKPIRLSCNHVFCVRCLVKLQRKGEDRCPLCRELNVLEADESNLDEAHLKYLKLYFPKEAKAKQIENEKEITAEQFQNINNAKCVIM</sequence>
<dbReference type="PROSITE" id="PS51382">
    <property type="entry name" value="SPX"/>
    <property type="match status" value="1"/>
</dbReference>
<organism evidence="2 3">
    <name type="scientific">Yarrowia lipolytica</name>
    <name type="common">Candida lipolytica</name>
    <dbReference type="NCBI Taxonomy" id="4952"/>
    <lineage>
        <taxon>Eukaryota</taxon>
        <taxon>Fungi</taxon>
        <taxon>Dikarya</taxon>
        <taxon>Ascomycota</taxon>
        <taxon>Saccharomycotina</taxon>
        <taxon>Dipodascomycetes</taxon>
        <taxon>Dipodascales</taxon>
        <taxon>Dipodascales incertae sedis</taxon>
        <taxon>Yarrowia</taxon>
    </lineage>
</organism>
<reference evidence="2 3" key="1">
    <citation type="journal article" date="2016" name="PLoS ONE">
        <title>Sequence Assembly of Yarrowia lipolytica Strain W29/CLIB89 Shows Transposable Element Diversity.</title>
        <authorList>
            <person name="Magnan C."/>
            <person name="Yu J."/>
            <person name="Chang I."/>
            <person name="Jahn E."/>
            <person name="Kanomata Y."/>
            <person name="Wu J."/>
            <person name="Zeller M."/>
            <person name="Oakes M."/>
            <person name="Baldi P."/>
            <person name="Sandmeyer S."/>
        </authorList>
    </citation>
    <scope>NUCLEOTIDE SEQUENCE [LARGE SCALE GENOMIC DNA]</scope>
    <source>
        <strain evidence="3">CLIB89(W29)</strain>
    </source>
</reference>
<dbReference type="Pfam" id="PF15227">
    <property type="entry name" value="zf-C3HC4_4"/>
    <property type="match status" value="1"/>
</dbReference>
<feature type="compositionally biased region" description="Polar residues" evidence="1">
    <location>
        <begin position="369"/>
        <end position="383"/>
    </location>
</feature>
<dbReference type="VEuPathDB" id="FungiDB:YALI0_E28809g"/>
<evidence type="ECO:0000313" key="2">
    <source>
        <dbReference type="EMBL" id="AOW06103.1"/>
    </source>
</evidence>
<dbReference type="InterPro" id="IPR004331">
    <property type="entry name" value="SPX_dom"/>
</dbReference>
<dbReference type="PANTHER" id="PTHR23327">
    <property type="entry name" value="RING FINGER PROTEIN 127"/>
    <property type="match status" value="1"/>
</dbReference>
<dbReference type="SMART" id="SM00184">
    <property type="entry name" value="RING"/>
    <property type="match status" value="1"/>
</dbReference>
<dbReference type="PROSITE" id="PS00518">
    <property type="entry name" value="ZF_RING_1"/>
    <property type="match status" value="1"/>
</dbReference>
<dbReference type="SUPFAM" id="SSF57850">
    <property type="entry name" value="RING/U-box"/>
    <property type="match status" value="1"/>
</dbReference>
<dbReference type="Pfam" id="PF03105">
    <property type="entry name" value="SPX"/>
    <property type="match status" value="1"/>
</dbReference>
<dbReference type="KEGG" id="yli:2911864"/>
<dbReference type="InterPro" id="IPR013083">
    <property type="entry name" value="Znf_RING/FYVE/PHD"/>
</dbReference>
<feature type="compositionally biased region" description="Basic and acidic residues" evidence="1">
    <location>
        <begin position="174"/>
        <end position="183"/>
    </location>
</feature>
<dbReference type="Gene3D" id="3.30.40.10">
    <property type="entry name" value="Zinc/RING finger domain, C3HC4 (zinc finger)"/>
    <property type="match status" value="1"/>
</dbReference>
<dbReference type="InterPro" id="IPR017907">
    <property type="entry name" value="Znf_RING_CS"/>
</dbReference>
<dbReference type="AlphaFoldDB" id="A0A1H6PPB9"/>
<dbReference type="Proteomes" id="UP000182444">
    <property type="component" value="Chromosome 1E"/>
</dbReference>
<dbReference type="eggNOG" id="KOG4159">
    <property type="taxonomic scope" value="Eukaryota"/>
</dbReference>
<dbReference type="InterPro" id="IPR001841">
    <property type="entry name" value="Znf_RING"/>
</dbReference>
<feature type="region of interest" description="Disordered" evidence="1">
    <location>
        <begin position="162"/>
        <end position="200"/>
    </location>
</feature>
<dbReference type="PROSITE" id="PS50089">
    <property type="entry name" value="ZF_RING_2"/>
    <property type="match status" value="1"/>
</dbReference>
<dbReference type="OrthoDB" id="5588846at2759"/>
<name>A0A1H6PPB9_YARLL</name>
<feature type="compositionally biased region" description="Low complexity" evidence="1">
    <location>
        <begin position="399"/>
        <end position="413"/>
    </location>
</feature>
<feature type="region of interest" description="Disordered" evidence="1">
    <location>
        <begin position="265"/>
        <end position="309"/>
    </location>
</feature>
<dbReference type="RefSeq" id="XP_504523.1">
    <property type="nucleotide sequence ID" value="XM_504523.1"/>
</dbReference>
<accession>A0A1H6PPB9</accession>
<dbReference type="EMBL" id="CP017557">
    <property type="protein sequence ID" value="AOW06103.1"/>
    <property type="molecule type" value="Genomic_DNA"/>
</dbReference>
<evidence type="ECO:0000256" key="1">
    <source>
        <dbReference type="SAM" id="MobiDB-lite"/>
    </source>
</evidence>
<evidence type="ECO:0000313" key="3">
    <source>
        <dbReference type="Proteomes" id="UP000182444"/>
    </source>
</evidence>
<feature type="compositionally biased region" description="Polar residues" evidence="1">
    <location>
        <begin position="265"/>
        <end position="301"/>
    </location>
</feature>
<dbReference type="VEuPathDB" id="FungiDB:YALI1_E34116g"/>
<feature type="compositionally biased region" description="Polar residues" evidence="1">
    <location>
        <begin position="185"/>
        <end position="200"/>
    </location>
</feature>
<protein>
    <submittedName>
        <fullName evidence="2">Uncharacterized protein</fullName>
    </submittedName>
</protein>
<gene>
    <name evidence="2" type="ORF">YALI1_E34116g</name>
</gene>
<dbReference type="PANTHER" id="PTHR23327:SF51">
    <property type="entry name" value="TRANSCRIPTIONAL REGULATOR OF YEAST FORM ADHERENCE 3"/>
    <property type="match status" value="1"/>
</dbReference>
<proteinExistence type="predicted"/>
<feature type="region of interest" description="Disordered" evidence="1">
    <location>
        <begin position="328"/>
        <end position="416"/>
    </location>
</feature>
<feature type="compositionally biased region" description="Low complexity" evidence="1">
    <location>
        <begin position="334"/>
        <end position="368"/>
    </location>
</feature>